<dbReference type="EMBL" id="CP076607">
    <property type="protein sequence ID" value="QWU14208.1"/>
    <property type="molecule type" value="Genomic_DNA"/>
</dbReference>
<dbReference type="AlphaFoldDB" id="A0A1H8GFH1"/>
<dbReference type="Proteomes" id="UP000198809">
    <property type="component" value="Unassembled WGS sequence"/>
</dbReference>
<dbReference type="STRING" id="1333845.SAMN04487895_101497"/>
<accession>A0A1H8GFH1</accession>
<name>A0A1H8GFH1_9BACL</name>
<gene>
    <name evidence="1" type="ORF">KP014_20055</name>
    <name evidence="2" type="ORF">SAMN04487895_101497</name>
</gene>
<keyword evidence="4" id="KW-1185">Reference proteome</keyword>
<reference evidence="1 4" key="2">
    <citation type="submission" date="2021-06" db="EMBL/GenBank/DDBJ databases">
        <title>Whole genome sequence of Paenibacillus sophorae DSM23020 for comparative genomics.</title>
        <authorList>
            <person name="Kim M.-J."/>
            <person name="Lee G."/>
            <person name="Shin J.-H."/>
        </authorList>
    </citation>
    <scope>NUCLEOTIDE SEQUENCE [LARGE SCALE GENOMIC DNA]</scope>
    <source>
        <strain evidence="1 4">DSM 23020</strain>
    </source>
</reference>
<evidence type="ECO:0000313" key="1">
    <source>
        <dbReference type="EMBL" id="QWU14208.1"/>
    </source>
</evidence>
<dbReference type="RefSeq" id="WP_036588022.1">
    <property type="nucleotide sequence ID" value="NZ_CP076607.1"/>
</dbReference>
<evidence type="ECO:0000313" key="3">
    <source>
        <dbReference type="Proteomes" id="UP000198809"/>
    </source>
</evidence>
<dbReference type="Proteomes" id="UP000683429">
    <property type="component" value="Chromosome"/>
</dbReference>
<proteinExistence type="predicted"/>
<dbReference type="OrthoDB" id="2666383at2"/>
<sequence>MNSALYTKDGKLRSRSPYKYIDRITKEPIPNSKLQKVKFPGITFLVGPDGGSIDENPDYTEWMRLKEEENVRIIESRLKSKQGGNV</sequence>
<evidence type="ECO:0000313" key="2">
    <source>
        <dbReference type="EMBL" id="SEN42776.1"/>
    </source>
</evidence>
<reference evidence="2 3" key="1">
    <citation type="submission" date="2016-10" db="EMBL/GenBank/DDBJ databases">
        <authorList>
            <person name="de Groot N.N."/>
        </authorList>
    </citation>
    <scope>NUCLEOTIDE SEQUENCE [LARGE SCALE GENOMIC DNA]</scope>
    <source>
        <strain evidence="2 3">CGMCC 1.10238</strain>
    </source>
</reference>
<organism evidence="2 3">
    <name type="scientific">Paenibacillus sophorae</name>
    <dbReference type="NCBI Taxonomy" id="1333845"/>
    <lineage>
        <taxon>Bacteria</taxon>
        <taxon>Bacillati</taxon>
        <taxon>Bacillota</taxon>
        <taxon>Bacilli</taxon>
        <taxon>Bacillales</taxon>
        <taxon>Paenibacillaceae</taxon>
        <taxon>Paenibacillus</taxon>
    </lineage>
</organism>
<protein>
    <submittedName>
        <fullName evidence="2">Uncharacterized protein</fullName>
    </submittedName>
</protein>
<evidence type="ECO:0000313" key="4">
    <source>
        <dbReference type="Proteomes" id="UP000683429"/>
    </source>
</evidence>
<dbReference type="EMBL" id="FODH01000001">
    <property type="protein sequence ID" value="SEN42776.1"/>
    <property type="molecule type" value="Genomic_DNA"/>
</dbReference>